<dbReference type="GO" id="GO:0005886">
    <property type="term" value="C:plasma membrane"/>
    <property type="evidence" value="ECO:0007669"/>
    <property type="project" value="UniProtKB-SubCell"/>
</dbReference>
<dbReference type="EMBL" id="CAJNOM010000240">
    <property type="protein sequence ID" value="CAF1272498.1"/>
    <property type="molecule type" value="Genomic_DNA"/>
</dbReference>
<comment type="subcellular location">
    <subcellularLocation>
        <location evidence="1">Cell membrane</location>
        <topology evidence="1">Multi-pass membrane protein</topology>
    </subcellularLocation>
</comment>
<accession>A0A815BM84</accession>
<keyword evidence="2" id="KW-1003">Cell membrane</keyword>
<evidence type="ECO:0000256" key="2">
    <source>
        <dbReference type="ARBA" id="ARBA00022475"/>
    </source>
</evidence>
<keyword evidence="5 6" id="KW-0472">Membrane</keyword>
<evidence type="ECO:0000256" key="5">
    <source>
        <dbReference type="ARBA" id="ARBA00023136"/>
    </source>
</evidence>
<feature type="transmembrane region" description="Helical" evidence="6">
    <location>
        <begin position="572"/>
        <end position="594"/>
    </location>
</feature>
<evidence type="ECO:0000256" key="4">
    <source>
        <dbReference type="ARBA" id="ARBA00022989"/>
    </source>
</evidence>
<dbReference type="PANTHER" id="PTHR30509">
    <property type="entry name" value="P-HYDROXYBENZOIC ACID EFFLUX PUMP SUBUNIT-RELATED"/>
    <property type="match status" value="1"/>
</dbReference>
<dbReference type="AlphaFoldDB" id="A0A815BM84"/>
<gene>
    <name evidence="8" type="ORF">BJG266_LOCUS16046</name>
    <name evidence="9" type="ORF">QVE165_LOCUS29674</name>
</gene>
<evidence type="ECO:0000313" key="10">
    <source>
        <dbReference type="Proteomes" id="UP000663832"/>
    </source>
</evidence>
<dbReference type="Pfam" id="PF13515">
    <property type="entry name" value="FUSC_2"/>
    <property type="match status" value="1"/>
</dbReference>
<evidence type="ECO:0000313" key="9">
    <source>
        <dbReference type="EMBL" id="CAF1272498.1"/>
    </source>
</evidence>
<dbReference type="PANTHER" id="PTHR30509:SF9">
    <property type="entry name" value="MULTIDRUG RESISTANCE PROTEIN MDTO"/>
    <property type="match status" value="1"/>
</dbReference>
<feature type="transmembrane region" description="Helical" evidence="6">
    <location>
        <begin position="488"/>
        <end position="507"/>
    </location>
</feature>
<sequence length="878" mass="100967">MTLSSICRSVVKFYFNCHHVESSSLYVHSAFTRRLQFACRLVSTFLICTFVGYGTQLSTHLSHQFMIPNSGVICIQETFGHTLSTALHVSLAIIPLSIILFIIQHLVVVYHNYPIGIVLILSSSFCISYMCKTFQTRKLTLLFNALFFLTIFNKEKVDSKLAFQLVANYIIGMFVAVLVSMLIFPLFATFDIENRVNYCLLHIDQMHQFVLQAFLCEDEIKAQVSLARARVVERRLHKTMSQMRTRLLDEIHLEPSRLLQRICRRRKKTITHLNVKEQADLVISLMFHVCSLQSMTNQCLFNRYHKNLVEKLQSNFAEFSTCQSKVISALILPSSITREVFLHTLNNLQAALDSMNSIYKQVRIDHIEEMIETGAKIQSEDHLSHAFFFFQLGAIVRILRQTMVIDSELDTTKKTMKQKKGFGDYFKFQLDWSRISSAIKSMIIIGVGSIFVMVPSLANTFANGQWILIGLCTTQGDTVGGALTSMKMRLIGILLGSMWSYAIYLAVGEVLYKICVMLVPWLFLFGYLKLVSHWDFLAPVAATTPILINLGQTYGDVLREGNYVLLRIEETIIGIGLGAILTILIFPTFAVDMLKKNIQDTLKTCCHAVESIHSVYDHLFQQQDSKQQSVDVDQHEETKFNIDPERNHFHRLITSQRTLVQSTALEPSFLWFNYGFSSSRYHTLVLQQHDMFRILHSMHATLMYIKQYSLNDHKQIEDLRLNSTDAQILLDLDVDLTDLSRQLNDCVNLWISYFTLTKTTYYRWSHIHILRKKSKLIKGDLSANEDCLIELHRTVLRLQTDYQQAMDRVTDYYIEKSAQKEEPSTSVPYAHNDQADSILVTVSAMYYSTIQLVQVVMALGTTIHTIFELETTNVYRNF</sequence>
<protein>
    <recommendedName>
        <fullName evidence="7">Integral membrane bound transporter domain-containing protein</fullName>
    </recommendedName>
</protein>
<feature type="transmembrane region" description="Helical" evidence="6">
    <location>
        <begin position="86"/>
        <end position="107"/>
    </location>
</feature>
<evidence type="ECO:0000256" key="1">
    <source>
        <dbReference type="ARBA" id="ARBA00004651"/>
    </source>
</evidence>
<evidence type="ECO:0000256" key="6">
    <source>
        <dbReference type="SAM" id="Phobius"/>
    </source>
</evidence>
<feature type="transmembrane region" description="Helical" evidence="6">
    <location>
        <begin position="113"/>
        <end position="131"/>
    </location>
</feature>
<dbReference type="Proteomes" id="UP000663832">
    <property type="component" value="Unassembled WGS sequence"/>
</dbReference>
<dbReference type="Proteomes" id="UP000663877">
    <property type="component" value="Unassembled WGS sequence"/>
</dbReference>
<dbReference type="OrthoDB" id="10055943at2759"/>
<reference evidence="9" key="1">
    <citation type="submission" date="2021-02" db="EMBL/GenBank/DDBJ databases">
        <authorList>
            <person name="Nowell W R."/>
        </authorList>
    </citation>
    <scope>NUCLEOTIDE SEQUENCE</scope>
</reference>
<evidence type="ECO:0000259" key="7">
    <source>
        <dbReference type="Pfam" id="PF13515"/>
    </source>
</evidence>
<organism evidence="9 10">
    <name type="scientific">Adineta steineri</name>
    <dbReference type="NCBI Taxonomy" id="433720"/>
    <lineage>
        <taxon>Eukaryota</taxon>
        <taxon>Metazoa</taxon>
        <taxon>Spiralia</taxon>
        <taxon>Gnathifera</taxon>
        <taxon>Rotifera</taxon>
        <taxon>Eurotatoria</taxon>
        <taxon>Bdelloidea</taxon>
        <taxon>Adinetida</taxon>
        <taxon>Adinetidae</taxon>
        <taxon>Adineta</taxon>
    </lineage>
</organism>
<dbReference type="EMBL" id="CAJNOI010000073">
    <property type="protein sequence ID" value="CAF1003154.1"/>
    <property type="molecule type" value="Genomic_DNA"/>
</dbReference>
<name>A0A815BM84_9BILA</name>
<comment type="caution">
    <text evidence="9">The sequence shown here is derived from an EMBL/GenBank/DDBJ whole genome shotgun (WGS) entry which is preliminary data.</text>
</comment>
<feature type="transmembrane region" description="Helical" evidence="6">
    <location>
        <begin position="166"/>
        <end position="188"/>
    </location>
</feature>
<proteinExistence type="predicted"/>
<keyword evidence="3 6" id="KW-0812">Transmembrane</keyword>
<keyword evidence="4 6" id="KW-1133">Transmembrane helix</keyword>
<evidence type="ECO:0000313" key="8">
    <source>
        <dbReference type="EMBL" id="CAF1003154.1"/>
    </source>
</evidence>
<dbReference type="InterPro" id="IPR049453">
    <property type="entry name" value="Memb_transporter_dom"/>
</dbReference>
<keyword evidence="10" id="KW-1185">Reference proteome</keyword>
<feature type="domain" description="Integral membrane bound transporter" evidence="7">
    <location>
        <begin position="460"/>
        <end position="580"/>
    </location>
</feature>
<feature type="transmembrane region" description="Helical" evidence="6">
    <location>
        <begin position="443"/>
        <end position="468"/>
    </location>
</feature>
<evidence type="ECO:0000256" key="3">
    <source>
        <dbReference type="ARBA" id="ARBA00022692"/>
    </source>
</evidence>